<organism evidence="1 2">
    <name type="scientific">Hymenolepis diminuta</name>
    <name type="common">Rat tapeworm</name>
    <dbReference type="NCBI Taxonomy" id="6216"/>
    <lineage>
        <taxon>Eukaryota</taxon>
        <taxon>Metazoa</taxon>
        <taxon>Spiralia</taxon>
        <taxon>Lophotrochozoa</taxon>
        <taxon>Platyhelminthes</taxon>
        <taxon>Cestoda</taxon>
        <taxon>Eucestoda</taxon>
        <taxon>Cyclophyllidea</taxon>
        <taxon>Hymenolepididae</taxon>
        <taxon>Hymenolepis</taxon>
    </lineage>
</organism>
<proteinExistence type="predicted"/>
<keyword evidence="2" id="KW-1185">Reference proteome</keyword>
<accession>A0A564Y0M2</accession>
<reference evidence="1 2" key="1">
    <citation type="submission" date="2019-07" db="EMBL/GenBank/DDBJ databases">
        <authorList>
            <person name="Jastrzebski P J."/>
            <person name="Paukszto L."/>
            <person name="Jastrzebski P J."/>
        </authorList>
    </citation>
    <scope>NUCLEOTIDE SEQUENCE [LARGE SCALE GENOMIC DNA]</scope>
    <source>
        <strain evidence="1 2">WMS-il1</strain>
    </source>
</reference>
<dbReference type="Proteomes" id="UP000321570">
    <property type="component" value="Unassembled WGS sequence"/>
</dbReference>
<protein>
    <submittedName>
        <fullName evidence="1">Uncharacterized protein</fullName>
    </submittedName>
</protein>
<gene>
    <name evidence="1" type="ORF">WMSIL1_LOCUS1609</name>
</gene>
<evidence type="ECO:0000313" key="1">
    <source>
        <dbReference type="EMBL" id="VUZ40609.1"/>
    </source>
</evidence>
<dbReference type="AlphaFoldDB" id="A0A564Y0M2"/>
<name>A0A564Y0M2_HYMDI</name>
<sequence length="89" mass="10071">MGTSNGLYRYLSQMGESLLELTQSLSVLLLNEFDLEEAYANDKRRLLEETHVLNLDTQKFFENLSVRFSSLLLTNTPSWGGDNVDGLTP</sequence>
<dbReference type="EMBL" id="CABIJS010000035">
    <property type="protein sequence ID" value="VUZ40609.1"/>
    <property type="molecule type" value="Genomic_DNA"/>
</dbReference>
<evidence type="ECO:0000313" key="2">
    <source>
        <dbReference type="Proteomes" id="UP000321570"/>
    </source>
</evidence>